<feature type="transmembrane region" description="Helical" evidence="1">
    <location>
        <begin position="384"/>
        <end position="406"/>
    </location>
</feature>
<feature type="transmembrane region" description="Helical" evidence="1">
    <location>
        <begin position="883"/>
        <end position="903"/>
    </location>
</feature>
<protein>
    <submittedName>
        <fullName evidence="2">Swarming motility protein SwrC</fullName>
    </submittedName>
</protein>
<dbReference type="PANTHER" id="PTHR32063">
    <property type="match status" value="1"/>
</dbReference>
<evidence type="ECO:0000313" key="3">
    <source>
        <dbReference type="Proteomes" id="UP000184608"/>
    </source>
</evidence>
<reference evidence="2 3" key="1">
    <citation type="submission" date="2016-11" db="EMBL/GenBank/DDBJ databases">
        <authorList>
            <person name="Jaros S."/>
            <person name="Januszkiewicz K."/>
            <person name="Wedrychowicz H."/>
        </authorList>
    </citation>
    <scope>NUCLEOTIDE SEQUENCE [LARGE SCALE GENOMIC DNA]</scope>
    <source>
        <strain evidence="2 3">CECT 7868</strain>
    </source>
</reference>
<dbReference type="SUPFAM" id="SSF82866">
    <property type="entry name" value="Multidrug efflux transporter AcrB transmembrane domain"/>
    <property type="match status" value="2"/>
</dbReference>
<dbReference type="Gene3D" id="3.30.70.1430">
    <property type="entry name" value="Multidrug efflux transporter AcrB pore domain"/>
    <property type="match status" value="2"/>
</dbReference>
<dbReference type="InterPro" id="IPR001036">
    <property type="entry name" value="Acrflvin-R"/>
</dbReference>
<accession>A0A1M5Y9J3</accession>
<dbReference type="GO" id="GO:0005886">
    <property type="term" value="C:plasma membrane"/>
    <property type="evidence" value="ECO:0007669"/>
    <property type="project" value="TreeGrafter"/>
</dbReference>
<dbReference type="RefSeq" id="WP_073603297.1">
    <property type="nucleotide sequence ID" value="NZ_FQXZ01000015.1"/>
</dbReference>
<dbReference type="SUPFAM" id="SSF82693">
    <property type="entry name" value="Multidrug efflux transporter AcrB pore domain, PN1, PN2, PC1 and PC2 subdomains"/>
    <property type="match status" value="2"/>
</dbReference>
<evidence type="ECO:0000256" key="1">
    <source>
        <dbReference type="SAM" id="Phobius"/>
    </source>
</evidence>
<dbReference type="Gene3D" id="3.30.70.1320">
    <property type="entry name" value="Multidrug efflux transporter AcrB pore domain like"/>
    <property type="match status" value="1"/>
</dbReference>
<feature type="transmembrane region" description="Helical" evidence="1">
    <location>
        <begin position="451"/>
        <end position="471"/>
    </location>
</feature>
<dbReference type="STRING" id="1216006.VA7868_01557"/>
<feature type="transmembrane region" description="Helical" evidence="1">
    <location>
        <begin position="330"/>
        <end position="349"/>
    </location>
</feature>
<name>A0A1M5Y9J3_9VIBR</name>
<feature type="transmembrane region" description="Helical" evidence="1">
    <location>
        <begin position="986"/>
        <end position="1012"/>
    </location>
</feature>
<feature type="transmembrane region" description="Helical" evidence="1">
    <location>
        <begin position="12"/>
        <end position="31"/>
    </location>
</feature>
<keyword evidence="1" id="KW-1133">Transmembrane helix</keyword>
<dbReference type="AlphaFoldDB" id="A0A1M5Y9J3"/>
<dbReference type="GO" id="GO:0042910">
    <property type="term" value="F:xenobiotic transmembrane transporter activity"/>
    <property type="evidence" value="ECO:0007669"/>
    <property type="project" value="TreeGrafter"/>
</dbReference>
<dbReference type="Pfam" id="PF00873">
    <property type="entry name" value="ACR_tran"/>
    <property type="match status" value="1"/>
</dbReference>
<dbReference type="PRINTS" id="PR00702">
    <property type="entry name" value="ACRIFLAVINRP"/>
</dbReference>
<keyword evidence="1" id="KW-0812">Transmembrane</keyword>
<dbReference type="Gene3D" id="1.20.1640.10">
    <property type="entry name" value="Multidrug efflux transporter AcrB transmembrane domain"/>
    <property type="match status" value="2"/>
</dbReference>
<feature type="transmembrane region" description="Helical" evidence="1">
    <location>
        <begin position="955"/>
        <end position="974"/>
    </location>
</feature>
<dbReference type="PANTHER" id="PTHR32063:SF33">
    <property type="entry name" value="RND SUPERFAMILY EFFLUX PUMP PERMEASE COMPONENT"/>
    <property type="match status" value="1"/>
</dbReference>
<feature type="transmembrane region" description="Helical" evidence="1">
    <location>
        <begin position="354"/>
        <end position="372"/>
    </location>
</feature>
<dbReference type="Gene3D" id="3.30.70.1440">
    <property type="entry name" value="Multidrug efflux transporter AcrB pore domain"/>
    <property type="match status" value="1"/>
</dbReference>
<dbReference type="OrthoDB" id="5287122at2"/>
<sequence>MKTLTRWFIDNPVAANLIMVAVIAAGILSFYQLRVESFPQIAPSGLTIEVVYPGGTARQIDQVVTQRIEEAISDIAGIKRIVSQSKEGISLVRVRKTTTTDLNQLIEEVRNRVNAMTNLPLMAERPLVSRDEFTNLAAFVVVSGPESDTALQPVARSIEQALKKNPKISEVENWGRRQPLLVIEPDTEKLRETGLSPGELAGKIQRMSLESRSGFLKSNRGKMILKGDGYADDLIKLKHLVISSSPEGQLTLSDVASVKRDYAVTDSIVRNNGQNAIALLVSTSQRDNLLEVSQAIHHTLALEQRRLPDQVQVSVMADMAPYIQDQLHRLGSNAFQGLLIVLVLLGLFLNLRMAFWVGAGIPFALCGTLAAMNWLDNSINDITLFGFILVLGILVDDAVVVGEGIYSARRRYSNPAKAALHGVHSVSVATIFGVLTTIAAFSPMLWIKNDLARLLAGFSSVVIFALLFSLIESKFILPSHLGNERHRLPEMKWLVRIQNYCQQGLVVFNQKIYRPCLIKALKYPVTTLLGLFALVVLAYGLWATNVIRSGVFPEIPGRYISAKVALQEGASLPLQKKVMSYLEQTALTLNQTLQTQYSLEAKPITNLLAWSDGEGYVEVTAELTQEALTTLPANRILDQWRRESGRIEGAYSVRFSAADEPAGGTSVAVISQDRELAIQAVQALKPVLAGLPGVSDIYDDGNGGQFQARLKLNESGYLAGMTQADLARLAGEDFGQKELYRLLDHGQEIKVVMHYPERLKQTTKQLLSSAVILPDGQSVALGDIATLSFERTPETIYRRHREQVVNLHWKQNRDIQSPEQTIQQLSVVIRHTEERYPGVTIQASGEFEEIGEVQSGFRSALMITVLLIYILLAVPLKSYWQPLLIMSVIPFGFAGAIFGHFLMDIQISVLSMFGMLAMAGIVINDSLVLMTRFNQYYRAGMPLARSLIVTGTSRFRAVFLTTVTTVCGLLPLFNEQAEQAQYLKPAAVSLVFGELFATGVTLILIPVLLGIFTPRIK</sequence>
<dbReference type="InterPro" id="IPR027463">
    <property type="entry name" value="AcrB_DN_DC_subdom"/>
</dbReference>
<proteinExistence type="predicted"/>
<feature type="transmembrane region" description="Helical" evidence="1">
    <location>
        <begin position="909"/>
        <end position="934"/>
    </location>
</feature>
<keyword evidence="1" id="KW-0472">Membrane</keyword>
<keyword evidence="3" id="KW-1185">Reference proteome</keyword>
<dbReference type="SUPFAM" id="SSF82714">
    <property type="entry name" value="Multidrug efflux transporter AcrB TolC docking domain, DN and DC subdomains"/>
    <property type="match status" value="1"/>
</dbReference>
<feature type="transmembrane region" description="Helical" evidence="1">
    <location>
        <begin position="857"/>
        <end position="876"/>
    </location>
</feature>
<dbReference type="EMBL" id="FQXZ01000015">
    <property type="protein sequence ID" value="SHI08616.1"/>
    <property type="molecule type" value="Genomic_DNA"/>
</dbReference>
<evidence type="ECO:0000313" key="2">
    <source>
        <dbReference type="EMBL" id="SHI08616.1"/>
    </source>
</evidence>
<dbReference type="Proteomes" id="UP000184608">
    <property type="component" value="Unassembled WGS sequence"/>
</dbReference>
<feature type="transmembrane region" description="Helical" evidence="1">
    <location>
        <begin position="520"/>
        <end position="542"/>
    </location>
</feature>
<feature type="transmembrane region" description="Helical" evidence="1">
    <location>
        <begin position="418"/>
        <end position="445"/>
    </location>
</feature>
<dbReference type="Gene3D" id="3.30.2090.10">
    <property type="entry name" value="Multidrug efflux transporter AcrB TolC docking domain, DN and DC subdomains"/>
    <property type="match status" value="2"/>
</dbReference>
<organism evidence="2 3">
    <name type="scientific">Vibrio aerogenes CECT 7868</name>
    <dbReference type="NCBI Taxonomy" id="1216006"/>
    <lineage>
        <taxon>Bacteria</taxon>
        <taxon>Pseudomonadati</taxon>
        <taxon>Pseudomonadota</taxon>
        <taxon>Gammaproteobacteria</taxon>
        <taxon>Vibrionales</taxon>
        <taxon>Vibrionaceae</taxon>
        <taxon>Vibrio</taxon>
    </lineage>
</organism>
<gene>
    <name evidence="2" type="primary">swrC</name>
    <name evidence="2" type="ORF">VA7868_01557</name>
</gene>